<keyword evidence="5" id="KW-1185">Reference proteome</keyword>
<dbReference type="Pfam" id="PF00400">
    <property type="entry name" value="WD40"/>
    <property type="match status" value="2"/>
</dbReference>
<dbReference type="InterPro" id="IPR036047">
    <property type="entry name" value="F-box-like_dom_sf"/>
</dbReference>
<dbReference type="PROSITE" id="PS50082">
    <property type="entry name" value="WD_REPEATS_2"/>
    <property type="match status" value="2"/>
</dbReference>
<evidence type="ECO:0000313" key="5">
    <source>
        <dbReference type="Proteomes" id="UP000001593"/>
    </source>
</evidence>
<evidence type="ECO:0000259" key="3">
    <source>
        <dbReference type="PROSITE" id="PS50181"/>
    </source>
</evidence>
<evidence type="ECO:0000256" key="1">
    <source>
        <dbReference type="PROSITE-ProRule" id="PRU00221"/>
    </source>
</evidence>
<dbReference type="HOGENOM" id="CLU_021121_0_0_1"/>
<dbReference type="GO" id="GO:0016567">
    <property type="term" value="P:protein ubiquitination"/>
    <property type="evidence" value="ECO:0007669"/>
    <property type="project" value="InterPro"/>
</dbReference>
<dbReference type="SUPFAM" id="SSF50978">
    <property type="entry name" value="WD40 repeat-like"/>
    <property type="match status" value="1"/>
</dbReference>
<dbReference type="SMART" id="SM00256">
    <property type="entry name" value="FBOX"/>
    <property type="match status" value="1"/>
</dbReference>
<gene>
    <name evidence="4" type="ORF">NEMVEDRAFT_v1g239471</name>
</gene>
<feature type="repeat" description="WD" evidence="1">
    <location>
        <begin position="473"/>
        <end position="506"/>
    </location>
</feature>
<keyword evidence="1" id="KW-0853">WD repeat</keyword>
<sequence length="515" mass="58654">MEEVAKQDGSQVIHLPIRELNHGFWQDLPDSLLLFIFGFLTPKEVLTAGEVCRKWHRASMDEVLWKSIFIKSYNLSGIEKSQLQLPSSSTLWIKEFERLYCETPLIEAQVLNEHTDEVLHVAFSHNGKMFASSSKDCHAILWDVTGDSVILRERLVFKQYGWEYVQFCEFNSDDTLLLVSGVNEMRRLNFMGEIIICDLEGAALGNIVHAVISEPYDVFGAWLTDRTFICGSFEFMVPSYDSSVSELWANCVGGNQPVNLCRIVNESGSSVRTVLVARPNFLAEDEVFIIFTHGVVTYTPHQVVIKKLKLNHKPPGELEVIESCRVKDQRSERRQPTENISQSEVRSDSEGEFEELSYTKPDHLINTNSHIIGMNLSPDHDLLYVNCRLWTNADKIAANKEALPEISNDIHLRVYSLSTCQLVREHVGHRASTPNDKCFFIFLNIAEKLVASGAEDSCAHVWDRHFGVKLATLTGHQNVVNCVAFNPRDPDMLVSASDDHTLRVWKSRRRSERLW</sequence>
<dbReference type="SMART" id="SM00320">
    <property type="entry name" value="WD40"/>
    <property type="match status" value="3"/>
</dbReference>
<organism evidence="4 5">
    <name type="scientific">Nematostella vectensis</name>
    <name type="common">Starlet sea anemone</name>
    <dbReference type="NCBI Taxonomy" id="45351"/>
    <lineage>
        <taxon>Eukaryota</taxon>
        <taxon>Metazoa</taxon>
        <taxon>Cnidaria</taxon>
        <taxon>Anthozoa</taxon>
        <taxon>Hexacorallia</taxon>
        <taxon>Actiniaria</taxon>
        <taxon>Edwardsiidae</taxon>
        <taxon>Nematostella</taxon>
    </lineage>
</organism>
<dbReference type="GO" id="GO:0080008">
    <property type="term" value="C:Cul4-RING E3 ubiquitin ligase complex"/>
    <property type="evidence" value="ECO:0007669"/>
    <property type="project" value="InterPro"/>
</dbReference>
<dbReference type="InterPro" id="IPR001810">
    <property type="entry name" value="F-box_dom"/>
</dbReference>
<dbReference type="AlphaFoldDB" id="A7RMX7"/>
<evidence type="ECO:0000256" key="2">
    <source>
        <dbReference type="SAM" id="MobiDB-lite"/>
    </source>
</evidence>
<dbReference type="EMBL" id="DS469521">
    <property type="protein sequence ID" value="EDO47225.1"/>
    <property type="molecule type" value="Genomic_DNA"/>
</dbReference>
<dbReference type="InterPro" id="IPR001680">
    <property type="entry name" value="WD40_rpt"/>
</dbReference>
<dbReference type="Gene3D" id="1.20.1280.50">
    <property type="match status" value="1"/>
</dbReference>
<accession>A7RMX7</accession>
<dbReference type="GO" id="GO:0019005">
    <property type="term" value="C:SCF ubiquitin ligase complex"/>
    <property type="evidence" value="ECO:0007669"/>
    <property type="project" value="InterPro"/>
</dbReference>
<dbReference type="InterPro" id="IPR036322">
    <property type="entry name" value="WD40_repeat_dom_sf"/>
</dbReference>
<dbReference type="InterPro" id="IPR042508">
    <property type="entry name" value="FBXW5"/>
</dbReference>
<dbReference type="KEGG" id="nve:5519346"/>
<feature type="repeat" description="WD" evidence="1">
    <location>
        <begin position="111"/>
        <end position="152"/>
    </location>
</feature>
<dbReference type="eggNOG" id="ENOG502QTGQ">
    <property type="taxonomic scope" value="Eukaryota"/>
</dbReference>
<dbReference type="PANTHER" id="PTHR20995:SF17">
    <property type="entry name" value="F-BOX_WD REPEAT-CONTAINING PROTEIN 5"/>
    <property type="match status" value="1"/>
</dbReference>
<proteinExistence type="predicted"/>
<dbReference type="Proteomes" id="UP000001593">
    <property type="component" value="Unassembled WGS sequence"/>
</dbReference>
<dbReference type="InterPro" id="IPR015943">
    <property type="entry name" value="WD40/YVTN_repeat-like_dom_sf"/>
</dbReference>
<dbReference type="SUPFAM" id="SSF81383">
    <property type="entry name" value="F-box domain"/>
    <property type="match status" value="1"/>
</dbReference>
<evidence type="ECO:0000313" key="4">
    <source>
        <dbReference type="EMBL" id="EDO47225.1"/>
    </source>
</evidence>
<name>A7RMX7_NEMVE</name>
<protein>
    <recommendedName>
        <fullName evidence="3">F-box domain-containing protein</fullName>
    </recommendedName>
</protein>
<feature type="region of interest" description="Disordered" evidence="2">
    <location>
        <begin position="327"/>
        <end position="352"/>
    </location>
</feature>
<dbReference type="PROSITE" id="PS50181">
    <property type="entry name" value="FBOX"/>
    <property type="match status" value="1"/>
</dbReference>
<feature type="compositionally biased region" description="Basic and acidic residues" evidence="2">
    <location>
        <begin position="327"/>
        <end position="336"/>
    </location>
</feature>
<reference evidence="4 5" key="1">
    <citation type="journal article" date="2007" name="Science">
        <title>Sea anemone genome reveals ancestral eumetazoan gene repertoire and genomic organization.</title>
        <authorList>
            <person name="Putnam N.H."/>
            <person name="Srivastava M."/>
            <person name="Hellsten U."/>
            <person name="Dirks B."/>
            <person name="Chapman J."/>
            <person name="Salamov A."/>
            <person name="Terry A."/>
            <person name="Shapiro H."/>
            <person name="Lindquist E."/>
            <person name="Kapitonov V.V."/>
            <person name="Jurka J."/>
            <person name="Genikhovich G."/>
            <person name="Grigoriev I.V."/>
            <person name="Lucas S.M."/>
            <person name="Steele R.E."/>
            <person name="Finnerty J.R."/>
            <person name="Technau U."/>
            <person name="Martindale M.Q."/>
            <person name="Rokhsar D.S."/>
        </authorList>
    </citation>
    <scope>NUCLEOTIDE SEQUENCE [LARGE SCALE GENOMIC DNA]</scope>
    <source>
        <strain evidence="5">CH2 X CH6</strain>
    </source>
</reference>
<feature type="domain" description="F-box" evidence="3">
    <location>
        <begin position="22"/>
        <end position="68"/>
    </location>
</feature>
<dbReference type="OMA" id="CHENDHR"/>
<dbReference type="Gene3D" id="2.130.10.10">
    <property type="entry name" value="YVTN repeat-like/Quinoprotein amine dehydrogenase"/>
    <property type="match status" value="2"/>
</dbReference>
<dbReference type="PROSITE" id="PS50294">
    <property type="entry name" value="WD_REPEATS_REGION"/>
    <property type="match status" value="2"/>
</dbReference>
<dbReference type="InParanoid" id="A7RMX7"/>
<dbReference type="STRING" id="45351.A7RMX7"/>
<dbReference type="PANTHER" id="PTHR20995">
    <property type="entry name" value="F-BOX/WD REPEAT-CONTAINING PROTEIN 5"/>
    <property type="match status" value="1"/>
</dbReference>
<dbReference type="PhylomeDB" id="A7RMX7"/>
<dbReference type="Pfam" id="PF12937">
    <property type="entry name" value="F-box-like"/>
    <property type="match status" value="1"/>
</dbReference>
<dbReference type="OrthoDB" id="192402at2759"/>